<dbReference type="Gene3D" id="2.20.25.80">
    <property type="entry name" value="WRKY domain"/>
    <property type="match status" value="1"/>
</dbReference>
<gene>
    <name evidence="14" type="ORF">EJB05_09601</name>
</gene>
<dbReference type="InterPro" id="IPR003657">
    <property type="entry name" value="WRKY_dom"/>
</dbReference>
<evidence type="ECO:0000259" key="13">
    <source>
        <dbReference type="PROSITE" id="PS50811"/>
    </source>
</evidence>
<dbReference type="EMBL" id="RWGY01000005">
    <property type="protein sequence ID" value="TVU43157.1"/>
    <property type="molecule type" value="Genomic_DNA"/>
</dbReference>
<feature type="region of interest" description="Disordered" evidence="11">
    <location>
        <begin position="561"/>
        <end position="580"/>
    </location>
</feature>
<dbReference type="GO" id="GO:0006508">
    <property type="term" value="P:proteolysis"/>
    <property type="evidence" value="ECO:0007669"/>
    <property type="project" value="UniProtKB-KW"/>
</dbReference>
<keyword evidence="6" id="KW-0788">Thiol protease</keyword>
<protein>
    <submittedName>
        <fullName evidence="14">EcWRKY-59</fullName>
    </submittedName>
</protein>
<evidence type="ECO:0000256" key="9">
    <source>
        <dbReference type="ARBA" id="ARBA00023163"/>
    </source>
</evidence>
<evidence type="ECO:0000259" key="12">
    <source>
        <dbReference type="PROSITE" id="PS50600"/>
    </source>
</evidence>
<comment type="similarity">
    <text evidence="2">Belongs to the peptidase C48 family.</text>
</comment>
<keyword evidence="10" id="KW-0539">Nucleus</keyword>
<keyword evidence="5" id="KW-0378">Hydrolase</keyword>
<proteinExistence type="inferred from homology"/>
<feature type="non-terminal residue" evidence="14">
    <location>
        <position position="1"/>
    </location>
</feature>
<dbReference type="Pfam" id="PF03106">
    <property type="entry name" value="WRKY"/>
    <property type="match status" value="1"/>
</dbReference>
<evidence type="ECO:0000313" key="14">
    <source>
        <dbReference type="EMBL" id="TVU43157.1"/>
    </source>
</evidence>
<dbReference type="OrthoDB" id="5065855at2759"/>
<dbReference type="SMART" id="SM00774">
    <property type="entry name" value="WRKY"/>
    <property type="match status" value="1"/>
</dbReference>
<evidence type="ECO:0000313" key="15">
    <source>
        <dbReference type="Proteomes" id="UP000324897"/>
    </source>
</evidence>
<reference evidence="14 15" key="1">
    <citation type="journal article" date="2019" name="Sci. Rep.">
        <title>A high-quality genome of Eragrostis curvula grass provides insights into Poaceae evolution and supports new strategies to enhance forage quality.</title>
        <authorList>
            <person name="Carballo J."/>
            <person name="Santos B.A.C.M."/>
            <person name="Zappacosta D."/>
            <person name="Garbus I."/>
            <person name="Selva J.P."/>
            <person name="Gallo C.A."/>
            <person name="Diaz A."/>
            <person name="Albertini E."/>
            <person name="Caccamo M."/>
            <person name="Echenique V."/>
        </authorList>
    </citation>
    <scope>NUCLEOTIDE SEQUENCE [LARGE SCALE GENOMIC DNA]</scope>
    <source>
        <strain evidence="15">cv. Victoria</strain>
        <tissue evidence="14">Leaf</tissue>
    </source>
</reference>
<feature type="domain" description="WRKY" evidence="13">
    <location>
        <begin position="505"/>
        <end position="569"/>
    </location>
</feature>
<feature type="domain" description="Ubiquitin-like protease family profile" evidence="12">
    <location>
        <begin position="18"/>
        <end position="190"/>
    </location>
</feature>
<keyword evidence="7" id="KW-0805">Transcription regulation</keyword>
<keyword evidence="3" id="KW-0645">Protease</keyword>
<accession>A0A5J9W5F3</accession>
<dbReference type="PANTHER" id="PTHR46468">
    <property type="entry name" value="SENTRIN-SPECIFIC PROTEASE 8"/>
    <property type="match status" value="1"/>
</dbReference>
<evidence type="ECO:0000256" key="6">
    <source>
        <dbReference type="ARBA" id="ARBA00022807"/>
    </source>
</evidence>
<dbReference type="InterPro" id="IPR038765">
    <property type="entry name" value="Papain-like_cys_pep_sf"/>
</dbReference>
<dbReference type="Gene3D" id="3.40.395.10">
    <property type="entry name" value="Adenoviral Proteinase, Chain A"/>
    <property type="match status" value="1"/>
</dbReference>
<evidence type="ECO:0000256" key="4">
    <source>
        <dbReference type="ARBA" id="ARBA00022737"/>
    </source>
</evidence>
<evidence type="ECO:0000256" key="11">
    <source>
        <dbReference type="SAM" id="MobiDB-lite"/>
    </source>
</evidence>
<dbReference type="PROSITE" id="PS50811">
    <property type="entry name" value="WRKY"/>
    <property type="match status" value="1"/>
</dbReference>
<keyword evidence="9" id="KW-0804">Transcription</keyword>
<keyword evidence="4" id="KW-0677">Repeat</keyword>
<evidence type="ECO:0000256" key="10">
    <source>
        <dbReference type="ARBA" id="ARBA00023242"/>
    </source>
</evidence>
<evidence type="ECO:0000256" key="5">
    <source>
        <dbReference type="ARBA" id="ARBA00022801"/>
    </source>
</evidence>
<dbReference type="GO" id="GO:0000338">
    <property type="term" value="P:protein deneddylation"/>
    <property type="evidence" value="ECO:0007669"/>
    <property type="project" value="TreeGrafter"/>
</dbReference>
<dbReference type="GO" id="GO:0043565">
    <property type="term" value="F:sequence-specific DNA binding"/>
    <property type="evidence" value="ECO:0007669"/>
    <property type="project" value="InterPro"/>
</dbReference>
<evidence type="ECO:0000256" key="8">
    <source>
        <dbReference type="ARBA" id="ARBA00023125"/>
    </source>
</evidence>
<dbReference type="SUPFAM" id="SSF118290">
    <property type="entry name" value="WRKY DNA-binding domain"/>
    <property type="match status" value="1"/>
</dbReference>
<dbReference type="InterPro" id="IPR044613">
    <property type="entry name" value="Nep1/2-like"/>
</dbReference>
<keyword evidence="15" id="KW-1185">Reference proteome</keyword>
<comment type="caution">
    <text evidence="14">The sequence shown here is derived from an EMBL/GenBank/DDBJ whole genome shotgun (WGS) entry which is preliminary data.</text>
</comment>
<dbReference type="FunFam" id="2.20.25.80:FF:000006">
    <property type="entry name" value="WRKY transcription factor"/>
    <property type="match status" value="1"/>
</dbReference>
<dbReference type="InterPro" id="IPR003653">
    <property type="entry name" value="Peptidase_C48_C"/>
</dbReference>
<evidence type="ECO:0000256" key="3">
    <source>
        <dbReference type="ARBA" id="ARBA00022670"/>
    </source>
</evidence>
<dbReference type="GO" id="GO:0005634">
    <property type="term" value="C:nucleus"/>
    <property type="evidence" value="ECO:0007669"/>
    <property type="project" value="UniProtKB-SubCell"/>
</dbReference>
<dbReference type="GO" id="GO:0008234">
    <property type="term" value="F:cysteine-type peptidase activity"/>
    <property type="evidence" value="ECO:0007669"/>
    <property type="project" value="UniProtKB-KW"/>
</dbReference>
<comment type="subcellular location">
    <subcellularLocation>
        <location evidence="1">Nucleus</location>
    </subcellularLocation>
</comment>
<dbReference type="GO" id="GO:0003700">
    <property type="term" value="F:DNA-binding transcription factor activity"/>
    <property type="evidence" value="ECO:0007669"/>
    <property type="project" value="InterPro"/>
</dbReference>
<dbReference type="PANTHER" id="PTHR46468:SF1">
    <property type="entry name" value="SENTRIN-SPECIFIC PROTEASE 8"/>
    <property type="match status" value="1"/>
</dbReference>
<dbReference type="InterPro" id="IPR036576">
    <property type="entry name" value="WRKY_dom_sf"/>
</dbReference>
<sequence>MASTGEKADERILSHGDVVLVRSDLGILRGPRFINDRIIAFYFAHLASVFAPAGDDDDLLLLPPSIPYLLSNLPDPASVAAVAEPLRLGSRRLALLPVNDNPDVSLPEGGSHWTLLVIDNTDPASGPRFVHHDSLRGAPNLPIAERLAEALAPLLVDAPGRTVPLVEGPTPRQTNSYDCGVYIMAITRAICGWWRDGRGEGGSRDWFEAVRREVDAASVKAMRTELLDLINRSSKKRPRTDRRAARSTESGCLQCLLIQCEKICLCFSTNVVTSRVADVIASVGILPPDLEEFFDYMEFIMDSPSPTYLDRHDINNHVFHLEDDAATLESTKEIIHKDNMNTSFVRTMDPINSEIIWSSRLPWTTPDIRLRAGGSSLDTSFRTGGLNAHGDTRCDSKGMQDHEKIAALKPVASRPFSTPGSFSKRLQDFSATGSRPVTILEDANLIRPKTTRLTPLPSDPPTEISATTDAGSGNILEEMEVDTEQVVSCDPLTTCNAVRKPVGSVKNNLSYDGYNWRKYGQKKVKGSEFPRSYYKCTHPSCPVKRKVETTIEGQIAEIVYSGEHNHPKPHPPRKPLSSTSREVVVADLHDTSNVEAEIQIRGHNRVPDIAVTASGGSSNCFDKFGKISEVTGNNKSTIFLTMEESEMLVEVSFMVEEFIEDESKDIWDHQDINTSSVLWRPRLRRKWVQETNNPAPNQKW</sequence>
<organism evidence="14 15">
    <name type="scientific">Eragrostis curvula</name>
    <name type="common">weeping love grass</name>
    <dbReference type="NCBI Taxonomy" id="38414"/>
    <lineage>
        <taxon>Eukaryota</taxon>
        <taxon>Viridiplantae</taxon>
        <taxon>Streptophyta</taxon>
        <taxon>Embryophyta</taxon>
        <taxon>Tracheophyta</taxon>
        <taxon>Spermatophyta</taxon>
        <taxon>Magnoliopsida</taxon>
        <taxon>Liliopsida</taxon>
        <taxon>Poales</taxon>
        <taxon>Poaceae</taxon>
        <taxon>PACMAD clade</taxon>
        <taxon>Chloridoideae</taxon>
        <taxon>Eragrostideae</taxon>
        <taxon>Eragrostidinae</taxon>
        <taxon>Eragrostis</taxon>
    </lineage>
</organism>
<dbReference type="Pfam" id="PF02902">
    <property type="entry name" value="Peptidase_C48"/>
    <property type="match status" value="1"/>
</dbReference>
<keyword evidence="8" id="KW-0238">DNA-binding</keyword>
<dbReference type="Proteomes" id="UP000324897">
    <property type="component" value="Unassembled WGS sequence"/>
</dbReference>
<dbReference type="SUPFAM" id="SSF54001">
    <property type="entry name" value="Cysteine proteinases"/>
    <property type="match status" value="1"/>
</dbReference>
<feature type="region of interest" description="Disordered" evidence="11">
    <location>
        <begin position="450"/>
        <end position="469"/>
    </location>
</feature>
<dbReference type="AlphaFoldDB" id="A0A5J9W5F3"/>
<dbReference type="Gramene" id="TVU43157">
    <property type="protein sequence ID" value="TVU43157"/>
    <property type="gene ID" value="EJB05_09601"/>
</dbReference>
<name>A0A5J9W5F3_9POAL</name>
<dbReference type="PROSITE" id="PS50600">
    <property type="entry name" value="ULP_PROTEASE"/>
    <property type="match status" value="1"/>
</dbReference>
<evidence type="ECO:0000256" key="2">
    <source>
        <dbReference type="ARBA" id="ARBA00005234"/>
    </source>
</evidence>
<evidence type="ECO:0000256" key="1">
    <source>
        <dbReference type="ARBA" id="ARBA00004123"/>
    </source>
</evidence>
<dbReference type="GO" id="GO:0019784">
    <property type="term" value="F:deNEDDylase activity"/>
    <property type="evidence" value="ECO:0007669"/>
    <property type="project" value="InterPro"/>
</dbReference>
<evidence type="ECO:0000256" key="7">
    <source>
        <dbReference type="ARBA" id="ARBA00023015"/>
    </source>
</evidence>